<dbReference type="GO" id="GO:0003700">
    <property type="term" value="F:DNA-binding transcription factor activity"/>
    <property type="evidence" value="ECO:0007669"/>
    <property type="project" value="InterPro"/>
</dbReference>
<dbReference type="FunFam" id="1.10.10.10:FF:000001">
    <property type="entry name" value="LysR family transcriptional regulator"/>
    <property type="match status" value="1"/>
</dbReference>
<proteinExistence type="inferred from homology"/>
<organism evidence="6 7">
    <name type="scientific">Fundicoccus ignavus</name>
    <dbReference type="NCBI Taxonomy" id="2664442"/>
    <lineage>
        <taxon>Bacteria</taxon>
        <taxon>Bacillati</taxon>
        <taxon>Bacillota</taxon>
        <taxon>Bacilli</taxon>
        <taxon>Lactobacillales</taxon>
        <taxon>Aerococcaceae</taxon>
        <taxon>Fundicoccus</taxon>
    </lineage>
</organism>
<evidence type="ECO:0000313" key="6">
    <source>
        <dbReference type="EMBL" id="MRI86434.1"/>
    </source>
</evidence>
<dbReference type="Gene3D" id="1.10.10.10">
    <property type="entry name" value="Winged helix-like DNA-binding domain superfamily/Winged helix DNA-binding domain"/>
    <property type="match status" value="1"/>
</dbReference>
<dbReference type="InterPro" id="IPR000847">
    <property type="entry name" value="LysR_HTH_N"/>
</dbReference>
<dbReference type="SUPFAM" id="SSF46785">
    <property type="entry name" value="Winged helix' DNA-binding domain"/>
    <property type="match status" value="1"/>
</dbReference>
<dbReference type="Pfam" id="PF03466">
    <property type="entry name" value="LysR_substrate"/>
    <property type="match status" value="1"/>
</dbReference>
<comment type="caution">
    <text evidence="6">The sequence shown here is derived from an EMBL/GenBank/DDBJ whole genome shotgun (WGS) entry which is preliminary data.</text>
</comment>
<keyword evidence="2" id="KW-0805">Transcription regulation</keyword>
<keyword evidence="3" id="KW-0238">DNA-binding</keyword>
<evidence type="ECO:0000256" key="1">
    <source>
        <dbReference type="ARBA" id="ARBA00009437"/>
    </source>
</evidence>
<name>A0A6I2GI83_9LACT</name>
<evidence type="ECO:0000259" key="5">
    <source>
        <dbReference type="PROSITE" id="PS50931"/>
    </source>
</evidence>
<comment type="similarity">
    <text evidence="1">Belongs to the LysR transcriptional regulatory family.</text>
</comment>
<dbReference type="GO" id="GO:0005829">
    <property type="term" value="C:cytosol"/>
    <property type="evidence" value="ECO:0007669"/>
    <property type="project" value="TreeGrafter"/>
</dbReference>
<sequence>MNNYSQRSAPLMNLQDLTYFKYLAESLSFTATAEYFYVSQPSISMALKRLEDELEAKLLDRRKSLRRMRLTPAGEVLYKGTTEVLNILETTQLNIKDARLETLYYGYLPTIGSRFLPELLEGVGDKAKSLRLIEEESSDAMYKMVQEEKVPLAIIGHDTEFFNDPVIDQIPITVHDFSLWVSPTHPLAGREEVCAEEVLNSVFISLSEGYTHRRIFEQWTRENKIPETNIISAKEIKTLQTIAQSTDFIAFMSEILVGPVTPLVKVRLKNAPKFYISLIINNQRENSLAQQEFNDHVIELTREKLTDHQMLNQPK</sequence>
<dbReference type="SUPFAM" id="SSF53850">
    <property type="entry name" value="Periplasmic binding protein-like II"/>
    <property type="match status" value="1"/>
</dbReference>
<keyword evidence="4" id="KW-0804">Transcription</keyword>
<dbReference type="GO" id="GO:0003677">
    <property type="term" value="F:DNA binding"/>
    <property type="evidence" value="ECO:0007669"/>
    <property type="project" value="UniProtKB-KW"/>
</dbReference>
<accession>A0A6I2GI83</accession>
<dbReference type="PROSITE" id="PS50931">
    <property type="entry name" value="HTH_LYSR"/>
    <property type="match status" value="1"/>
</dbReference>
<dbReference type="InterPro" id="IPR005119">
    <property type="entry name" value="LysR_subst-bd"/>
</dbReference>
<dbReference type="InterPro" id="IPR036390">
    <property type="entry name" value="WH_DNA-bd_sf"/>
</dbReference>
<dbReference type="InterPro" id="IPR036388">
    <property type="entry name" value="WH-like_DNA-bd_sf"/>
</dbReference>
<dbReference type="Pfam" id="PF00126">
    <property type="entry name" value="HTH_1"/>
    <property type="match status" value="1"/>
</dbReference>
<evidence type="ECO:0000256" key="2">
    <source>
        <dbReference type="ARBA" id="ARBA00023015"/>
    </source>
</evidence>
<evidence type="ECO:0000256" key="3">
    <source>
        <dbReference type="ARBA" id="ARBA00023125"/>
    </source>
</evidence>
<protein>
    <submittedName>
        <fullName evidence="6">LysR family transcriptional regulator</fullName>
    </submittedName>
</protein>
<evidence type="ECO:0000256" key="4">
    <source>
        <dbReference type="ARBA" id="ARBA00023163"/>
    </source>
</evidence>
<dbReference type="EMBL" id="WJQS01000015">
    <property type="protein sequence ID" value="MRI86434.1"/>
    <property type="molecule type" value="Genomic_DNA"/>
</dbReference>
<evidence type="ECO:0000313" key="7">
    <source>
        <dbReference type="Proteomes" id="UP000430975"/>
    </source>
</evidence>
<dbReference type="AlphaFoldDB" id="A0A6I2GI83"/>
<dbReference type="Gene3D" id="3.40.190.290">
    <property type="match status" value="1"/>
</dbReference>
<dbReference type="Proteomes" id="UP000430975">
    <property type="component" value="Unassembled WGS sequence"/>
</dbReference>
<reference evidence="6 7" key="1">
    <citation type="submission" date="2019-11" db="EMBL/GenBank/DDBJ databases">
        <title>Characterisation of Fundicoccus ignavus gen. nov. sp. nov., a novel genus of the family Aerococcaceae isolated from bulk tank milk.</title>
        <authorList>
            <person name="Siebert A."/>
            <person name="Huptas C."/>
            <person name="Wenning M."/>
            <person name="Scherer S."/>
            <person name="Doll E.V."/>
        </authorList>
    </citation>
    <scope>NUCLEOTIDE SEQUENCE [LARGE SCALE GENOMIC DNA]</scope>
    <source>
        <strain evidence="6 7">WS4759</strain>
    </source>
</reference>
<gene>
    <name evidence="6" type="ORF">GIY09_11315</name>
</gene>
<dbReference type="CDD" id="cd05466">
    <property type="entry name" value="PBP2_LTTR_substrate"/>
    <property type="match status" value="1"/>
</dbReference>
<keyword evidence="7" id="KW-1185">Reference proteome</keyword>
<dbReference type="InterPro" id="IPR050950">
    <property type="entry name" value="HTH-type_LysR_regulators"/>
</dbReference>
<feature type="domain" description="HTH lysR-type" evidence="5">
    <location>
        <begin position="12"/>
        <end position="71"/>
    </location>
</feature>
<dbReference type="PANTHER" id="PTHR30419">
    <property type="entry name" value="HTH-TYPE TRANSCRIPTIONAL REGULATOR YBHD"/>
    <property type="match status" value="1"/>
</dbReference>
<dbReference type="PRINTS" id="PR00039">
    <property type="entry name" value="HTHLYSR"/>
</dbReference>